<evidence type="ECO:0000313" key="1">
    <source>
        <dbReference type="EMBL" id="GGI15382.1"/>
    </source>
</evidence>
<keyword evidence="2" id="KW-1185">Reference proteome</keyword>
<reference evidence="1" key="1">
    <citation type="journal article" date="2014" name="Int. J. Syst. Evol. Microbiol.">
        <title>Complete genome sequence of Corynebacterium casei LMG S-19264T (=DSM 44701T), isolated from a smear-ripened cheese.</title>
        <authorList>
            <consortium name="US DOE Joint Genome Institute (JGI-PGF)"/>
            <person name="Walter F."/>
            <person name="Albersmeier A."/>
            <person name="Kalinowski J."/>
            <person name="Ruckert C."/>
        </authorList>
    </citation>
    <scope>NUCLEOTIDE SEQUENCE</scope>
    <source>
        <strain evidence="1">CCM 8606</strain>
    </source>
</reference>
<name>A0A8J3EZK5_9BIFI</name>
<dbReference type="EMBL" id="BMDH01000006">
    <property type="protein sequence ID" value="GGI15382.1"/>
    <property type="molecule type" value="Genomic_DNA"/>
</dbReference>
<dbReference type="AlphaFoldDB" id="A0A8J3EZK5"/>
<protein>
    <submittedName>
        <fullName evidence="1">Uncharacterized protein</fullName>
    </submittedName>
</protein>
<comment type="caution">
    <text evidence="1">The sequence shown here is derived from an EMBL/GenBank/DDBJ whole genome shotgun (WGS) entry which is preliminary data.</text>
</comment>
<evidence type="ECO:0000313" key="2">
    <source>
        <dbReference type="Proteomes" id="UP000619536"/>
    </source>
</evidence>
<gene>
    <name evidence="1" type="ORF">GCM10007377_15620</name>
</gene>
<reference evidence="1" key="2">
    <citation type="submission" date="2020-09" db="EMBL/GenBank/DDBJ databases">
        <authorList>
            <person name="Sun Q."/>
            <person name="Sedlacek I."/>
        </authorList>
    </citation>
    <scope>NUCLEOTIDE SEQUENCE</scope>
    <source>
        <strain evidence="1">CCM 8606</strain>
    </source>
</reference>
<organism evidence="1 2">
    <name type="scientific">Galliscardovia ingluviei</name>
    <dbReference type="NCBI Taxonomy" id="1769422"/>
    <lineage>
        <taxon>Bacteria</taxon>
        <taxon>Bacillati</taxon>
        <taxon>Actinomycetota</taxon>
        <taxon>Actinomycetes</taxon>
        <taxon>Bifidobacteriales</taxon>
        <taxon>Bifidobacteriaceae</taxon>
        <taxon>Galliscardovia</taxon>
    </lineage>
</organism>
<dbReference type="Proteomes" id="UP000619536">
    <property type="component" value="Unassembled WGS sequence"/>
</dbReference>
<accession>A0A8J3EZK5</accession>
<sequence length="402" mass="44595">MLVFEYPFNPNSARLWEYGSDVDWIKGHMVFENNHYKRFTRMHPWLVGSLQQAKDMAVRQLDAVRAILGALSSWRVATTSQLEAGLAVKPIPRFTRDTPNLYGALCRLGLINVGFNPSERIDGTPSELTFVSLGTDAKLIRQQVRVLFPKWWQRSPIYDSAGGLGAKRVFARHNVYAAHAGLAFAHHEHIQFTGGDGWGGFARIDPVAVKDAQLSMSTAADVVALTDAGVMAAVEVQSHTVKVDTKLDNWLAMLAHSPMSRRGLLNIWLIVPAPKGLQLQYANYTTQISHAQANPLATTGSPLTGERVGFASWDDWFDSEGYPTSRFGCYMSLLAHEQSMFDPKWRELTPSVQPLRLDHWGQDVVAESIQQFYGWDISSWTVPEALEGGFYGLVNGGAGCQA</sequence>
<dbReference type="RefSeq" id="WP_188355731.1">
    <property type="nucleotide sequence ID" value="NZ_BMDH01000006.1"/>
</dbReference>
<proteinExistence type="predicted"/>